<comment type="subcellular location">
    <subcellularLocation>
        <location evidence="1">Membrane</location>
        <topology evidence="1">Multi-pass membrane protein</topology>
    </subcellularLocation>
    <subcellularLocation>
        <location evidence="10">Mitochondrion inner membrane</location>
        <topology evidence="10">Multi-pass membrane protein</topology>
    </subcellularLocation>
</comment>
<name>A0A9P4I821_9PEZI</name>
<dbReference type="InterPro" id="IPR023395">
    <property type="entry name" value="MCP_dom_sf"/>
</dbReference>
<dbReference type="Proteomes" id="UP000799772">
    <property type="component" value="Unassembled WGS sequence"/>
</dbReference>
<dbReference type="InterPro" id="IPR030847">
    <property type="entry name" value="Hem25/SLC25A38"/>
</dbReference>
<keyword evidence="2 10" id="KW-0813">Transport</keyword>
<dbReference type="OrthoDB" id="1924968at2759"/>
<gene>
    <name evidence="13" type="ORF">NA57DRAFT_68403</name>
</gene>
<feature type="repeat" description="Solcar" evidence="11">
    <location>
        <begin position="229"/>
        <end position="313"/>
    </location>
</feature>
<dbReference type="SUPFAM" id="SSF103506">
    <property type="entry name" value="Mitochondrial carrier"/>
    <property type="match status" value="1"/>
</dbReference>
<keyword evidence="5 10" id="KW-0999">Mitochondrion inner membrane</keyword>
<dbReference type="GO" id="GO:0015187">
    <property type="term" value="F:glycine transmembrane transporter activity"/>
    <property type="evidence" value="ECO:0007669"/>
    <property type="project" value="UniProtKB-UniRule"/>
</dbReference>
<sequence>MSNGQAKRSSSSAFHFVAGLGSGVLTAVLLQPADLLKTRVQQSHASTLFGTLREIFSTPAPARQLWRGTVPSALRTGCGSALYFGSLNILRTSIAKAEAAARGDDPSAHGGRAAASSSSLPKLSNTANLATGAFARTAAGFLMMPITVIKVRYESNLYNYRSLATASADILRTEGFRGFFAGFGATAVRDAPYAGLYVLFYEQSKKRLGALSTMSAGAGTSDRSMKISTSASINFASGVLAAGLATALTNPFDAIKTRLQLMPRRYGNMVRAARMMLAEEGVRSLFDGLALRMARKALSSALAWTVYEELIRRAEIRWAEERKMF</sequence>
<dbReference type="AlphaFoldDB" id="A0A9P4I821"/>
<evidence type="ECO:0000256" key="7">
    <source>
        <dbReference type="ARBA" id="ARBA00023128"/>
    </source>
</evidence>
<dbReference type="Gene3D" id="1.50.40.10">
    <property type="entry name" value="Mitochondrial carrier domain"/>
    <property type="match status" value="2"/>
</dbReference>
<evidence type="ECO:0000256" key="8">
    <source>
        <dbReference type="ARBA" id="ARBA00023136"/>
    </source>
</evidence>
<keyword evidence="14" id="KW-1185">Reference proteome</keyword>
<dbReference type="PANTHER" id="PTHR46181">
    <property type="entry name" value="MITOCHONDRIAL GLYCINE TRANSPORTER"/>
    <property type="match status" value="1"/>
</dbReference>
<feature type="repeat" description="Solcar" evidence="11">
    <location>
        <begin position="10"/>
        <end position="93"/>
    </location>
</feature>
<evidence type="ECO:0000256" key="5">
    <source>
        <dbReference type="ARBA" id="ARBA00022792"/>
    </source>
</evidence>
<evidence type="ECO:0000256" key="6">
    <source>
        <dbReference type="ARBA" id="ARBA00022989"/>
    </source>
</evidence>
<dbReference type="Pfam" id="PF00153">
    <property type="entry name" value="Mito_carr"/>
    <property type="match status" value="3"/>
</dbReference>
<dbReference type="EMBL" id="ML978133">
    <property type="protein sequence ID" value="KAF2094867.1"/>
    <property type="molecule type" value="Genomic_DNA"/>
</dbReference>
<evidence type="ECO:0000256" key="1">
    <source>
        <dbReference type="ARBA" id="ARBA00004141"/>
    </source>
</evidence>
<evidence type="ECO:0000256" key="3">
    <source>
        <dbReference type="ARBA" id="ARBA00022692"/>
    </source>
</evidence>
<feature type="repeat" description="Solcar" evidence="11">
    <location>
        <begin position="123"/>
        <end position="207"/>
    </location>
</feature>
<accession>A0A9P4I821</accession>
<keyword evidence="4 10" id="KW-0677">Repeat</keyword>
<dbReference type="InterPro" id="IPR018108">
    <property type="entry name" value="MCP_transmembrane"/>
</dbReference>
<evidence type="ECO:0000256" key="10">
    <source>
        <dbReference type="HAMAP-Rule" id="MF_03064"/>
    </source>
</evidence>
<dbReference type="GO" id="GO:1904983">
    <property type="term" value="P:glycine import into mitochondrion"/>
    <property type="evidence" value="ECO:0007669"/>
    <property type="project" value="UniProtKB-UniRule"/>
</dbReference>
<dbReference type="GO" id="GO:0005743">
    <property type="term" value="C:mitochondrial inner membrane"/>
    <property type="evidence" value="ECO:0007669"/>
    <property type="project" value="UniProtKB-SubCell"/>
</dbReference>
<keyword evidence="7 10" id="KW-0496">Mitochondrion</keyword>
<evidence type="ECO:0000256" key="12">
    <source>
        <dbReference type="SAM" id="Phobius"/>
    </source>
</evidence>
<comment type="function">
    <text evidence="10">Mitochondrial glycine transporter that imports glycine into the mitochondrial matrix. Plays an important role in providing glycine for the first enzymatic step in heme biosynthesis, the condensation of glycine with succinyl-CoA to produce 5-aminolevulinate (ALA) in the miochondrial matrix.</text>
</comment>
<evidence type="ECO:0000256" key="4">
    <source>
        <dbReference type="ARBA" id="ARBA00022737"/>
    </source>
</evidence>
<proteinExistence type="inferred from homology"/>
<evidence type="ECO:0000256" key="11">
    <source>
        <dbReference type="PROSITE-ProRule" id="PRU00282"/>
    </source>
</evidence>
<feature type="transmembrane region" description="Helical" evidence="12">
    <location>
        <begin position="12"/>
        <end position="30"/>
    </location>
</feature>
<evidence type="ECO:0000313" key="14">
    <source>
        <dbReference type="Proteomes" id="UP000799772"/>
    </source>
</evidence>
<comment type="caution">
    <text evidence="13">The sequence shown here is derived from an EMBL/GenBank/DDBJ whole genome shotgun (WGS) entry which is preliminary data.</text>
</comment>
<evidence type="ECO:0000256" key="2">
    <source>
        <dbReference type="ARBA" id="ARBA00022448"/>
    </source>
</evidence>
<evidence type="ECO:0000256" key="9">
    <source>
        <dbReference type="ARBA" id="ARBA00034060"/>
    </source>
</evidence>
<comment type="similarity">
    <text evidence="10">Belongs to the mitochondrial carrier (TC 2.A.29) family. SLC25A38 subfamily.</text>
</comment>
<keyword evidence="8 10" id="KW-0472">Membrane</keyword>
<keyword evidence="3 10" id="KW-0812">Transmembrane</keyword>
<organism evidence="13 14">
    <name type="scientific">Rhizodiscina lignyota</name>
    <dbReference type="NCBI Taxonomy" id="1504668"/>
    <lineage>
        <taxon>Eukaryota</taxon>
        <taxon>Fungi</taxon>
        <taxon>Dikarya</taxon>
        <taxon>Ascomycota</taxon>
        <taxon>Pezizomycotina</taxon>
        <taxon>Dothideomycetes</taxon>
        <taxon>Pleosporomycetidae</taxon>
        <taxon>Aulographales</taxon>
        <taxon>Rhizodiscinaceae</taxon>
        <taxon>Rhizodiscina</taxon>
    </lineage>
</organism>
<dbReference type="PANTHER" id="PTHR46181:SF3">
    <property type="entry name" value="MITOCHONDRIAL GLYCINE TRANSPORTER"/>
    <property type="match status" value="1"/>
</dbReference>
<comment type="catalytic activity">
    <reaction evidence="9 10">
        <text>glycine(in) = glycine(out)</text>
        <dbReference type="Rhea" id="RHEA:70715"/>
        <dbReference type="ChEBI" id="CHEBI:57305"/>
    </reaction>
</comment>
<reference evidence="13" key="1">
    <citation type="journal article" date="2020" name="Stud. Mycol.">
        <title>101 Dothideomycetes genomes: a test case for predicting lifestyles and emergence of pathogens.</title>
        <authorList>
            <person name="Haridas S."/>
            <person name="Albert R."/>
            <person name="Binder M."/>
            <person name="Bloem J."/>
            <person name="Labutti K."/>
            <person name="Salamov A."/>
            <person name="Andreopoulos B."/>
            <person name="Baker S."/>
            <person name="Barry K."/>
            <person name="Bills G."/>
            <person name="Bluhm B."/>
            <person name="Cannon C."/>
            <person name="Castanera R."/>
            <person name="Culley D."/>
            <person name="Daum C."/>
            <person name="Ezra D."/>
            <person name="Gonzalez J."/>
            <person name="Henrissat B."/>
            <person name="Kuo A."/>
            <person name="Liang C."/>
            <person name="Lipzen A."/>
            <person name="Lutzoni F."/>
            <person name="Magnuson J."/>
            <person name="Mondo S."/>
            <person name="Nolan M."/>
            <person name="Ohm R."/>
            <person name="Pangilinan J."/>
            <person name="Park H.-J."/>
            <person name="Ramirez L."/>
            <person name="Alfaro M."/>
            <person name="Sun H."/>
            <person name="Tritt A."/>
            <person name="Yoshinaga Y."/>
            <person name="Zwiers L.-H."/>
            <person name="Turgeon B."/>
            <person name="Goodwin S."/>
            <person name="Spatafora J."/>
            <person name="Crous P."/>
            <person name="Grigoriev I."/>
        </authorList>
    </citation>
    <scope>NUCLEOTIDE SEQUENCE</scope>
    <source>
        <strain evidence="13">CBS 133067</strain>
    </source>
</reference>
<dbReference type="HAMAP" id="MF_03064">
    <property type="entry name" value="SLC25A38"/>
    <property type="match status" value="1"/>
</dbReference>
<dbReference type="PROSITE" id="PS50920">
    <property type="entry name" value="SOLCAR"/>
    <property type="match status" value="3"/>
</dbReference>
<evidence type="ECO:0000313" key="13">
    <source>
        <dbReference type="EMBL" id="KAF2094867.1"/>
    </source>
</evidence>
<protein>
    <recommendedName>
        <fullName evidence="10">Mitochondrial glycine transporter</fullName>
    </recommendedName>
    <alternativeName>
        <fullName evidence="10">Solute carrier family 25 member 38 homolog</fullName>
    </alternativeName>
</protein>
<keyword evidence="6 10" id="KW-1133">Transmembrane helix</keyword>
<dbReference type="FunFam" id="1.50.40.10:FF:000103">
    <property type="entry name" value="Mitochondrial glycine transporter"/>
    <property type="match status" value="1"/>
</dbReference>